<evidence type="ECO:0000313" key="2">
    <source>
        <dbReference type="EMBL" id="KAH7542751.1"/>
    </source>
</evidence>
<name>A0A978VVA6_ZIZJJ</name>
<comment type="caution">
    <text evidence="2">The sequence shown here is derived from an EMBL/GenBank/DDBJ whole genome shotgun (WGS) entry which is preliminary data.</text>
</comment>
<protein>
    <submittedName>
        <fullName evidence="2">Uncharacterized protein</fullName>
    </submittedName>
</protein>
<dbReference type="PANTHER" id="PTHR34965">
    <property type="entry name" value="OS07G0118300 PROTEIN"/>
    <property type="match status" value="1"/>
</dbReference>
<evidence type="ECO:0000256" key="1">
    <source>
        <dbReference type="SAM" id="Phobius"/>
    </source>
</evidence>
<dbReference type="AlphaFoldDB" id="A0A978VVA6"/>
<dbReference type="EMBL" id="JAEACU010000002">
    <property type="protein sequence ID" value="KAH7542751.1"/>
    <property type="molecule type" value="Genomic_DNA"/>
</dbReference>
<feature type="transmembrane region" description="Helical" evidence="1">
    <location>
        <begin position="81"/>
        <end position="99"/>
    </location>
</feature>
<accession>A0A978VVA6</accession>
<evidence type="ECO:0000313" key="3">
    <source>
        <dbReference type="Proteomes" id="UP000813462"/>
    </source>
</evidence>
<keyword evidence="1" id="KW-0472">Membrane</keyword>
<dbReference type="Proteomes" id="UP000813462">
    <property type="component" value="Unassembled WGS sequence"/>
</dbReference>
<keyword evidence="1" id="KW-1133">Transmembrane helix</keyword>
<proteinExistence type="predicted"/>
<reference evidence="2" key="1">
    <citation type="journal article" date="2021" name="Front. Plant Sci.">
        <title>Chromosome-Scale Genome Assembly for Chinese Sour Jujube and Insights Into Its Genome Evolution and Domestication Signature.</title>
        <authorList>
            <person name="Shen L.-Y."/>
            <person name="Luo H."/>
            <person name="Wang X.-L."/>
            <person name="Wang X.-M."/>
            <person name="Qiu X.-J."/>
            <person name="Liu H."/>
            <person name="Zhou S.-S."/>
            <person name="Jia K.-H."/>
            <person name="Nie S."/>
            <person name="Bao Y.-T."/>
            <person name="Zhang R.-G."/>
            <person name="Yun Q.-Z."/>
            <person name="Chai Y.-H."/>
            <person name="Lu J.-Y."/>
            <person name="Li Y."/>
            <person name="Zhao S.-W."/>
            <person name="Mao J.-F."/>
            <person name="Jia S.-G."/>
            <person name="Mao Y.-M."/>
        </authorList>
    </citation>
    <scope>NUCLEOTIDE SEQUENCE</scope>
    <source>
        <strain evidence="2">AT0</strain>
        <tissue evidence="2">Leaf</tissue>
    </source>
</reference>
<gene>
    <name evidence="2" type="ORF">FEM48_Zijuj02G0108000</name>
</gene>
<feature type="transmembrane region" description="Helical" evidence="1">
    <location>
        <begin position="18"/>
        <end position="38"/>
    </location>
</feature>
<dbReference type="PANTHER" id="PTHR34965:SF1">
    <property type="entry name" value="OS07G0118300 PROTEIN"/>
    <property type="match status" value="1"/>
</dbReference>
<organism evidence="2 3">
    <name type="scientific">Ziziphus jujuba var. spinosa</name>
    <dbReference type="NCBI Taxonomy" id="714518"/>
    <lineage>
        <taxon>Eukaryota</taxon>
        <taxon>Viridiplantae</taxon>
        <taxon>Streptophyta</taxon>
        <taxon>Embryophyta</taxon>
        <taxon>Tracheophyta</taxon>
        <taxon>Spermatophyta</taxon>
        <taxon>Magnoliopsida</taxon>
        <taxon>eudicotyledons</taxon>
        <taxon>Gunneridae</taxon>
        <taxon>Pentapetalae</taxon>
        <taxon>rosids</taxon>
        <taxon>fabids</taxon>
        <taxon>Rosales</taxon>
        <taxon>Rhamnaceae</taxon>
        <taxon>Paliureae</taxon>
        <taxon>Ziziphus</taxon>
    </lineage>
</organism>
<sequence>MSLNSGGSTRLRKKSDPFLVVCKYFSILTSPTAILYIVVNVFDGIFQCYEVLIAAFVVLAKTEWEFIIKFWKHDSISDTGMYIYIYICIFYAIHNQWIYKVDLASYVKQLYAQTSESASYVWHDIGLPTSRMLVCCVVVDLMGLGKGEAWINVKALEGIGQILKPMKMVAVIFVIIVEHTIVISA</sequence>
<keyword evidence="1" id="KW-0812">Transmembrane</keyword>